<feature type="domain" description="Peptidase S54 rhomboid" evidence="7">
    <location>
        <begin position="70"/>
        <end position="214"/>
    </location>
</feature>
<feature type="compositionally biased region" description="Polar residues" evidence="5">
    <location>
        <begin position="274"/>
        <end position="283"/>
    </location>
</feature>
<evidence type="ECO:0000256" key="3">
    <source>
        <dbReference type="ARBA" id="ARBA00022989"/>
    </source>
</evidence>
<keyword evidence="3 6" id="KW-1133">Transmembrane helix</keyword>
<comment type="subcellular location">
    <subcellularLocation>
        <location evidence="1">Membrane</location>
        <topology evidence="1">Multi-pass membrane protein</topology>
    </subcellularLocation>
</comment>
<dbReference type="Pfam" id="PF01694">
    <property type="entry name" value="Rhomboid"/>
    <property type="match status" value="1"/>
</dbReference>
<keyword evidence="2 6" id="KW-0812">Transmembrane</keyword>
<accession>A0A8J3CV98</accession>
<evidence type="ECO:0000313" key="10">
    <source>
        <dbReference type="Proteomes" id="UP000642809"/>
    </source>
</evidence>
<keyword evidence="9" id="KW-0378">Hydrolase</keyword>
<evidence type="ECO:0000256" key="2">
    <source>
        <dbReference type="ARBA" id="ARBA00022692"/>
    </source>
</evidence>
<keyword evidence="10" id="KW-1185">Reference proteome</keyword>
<dbReference type="Proteomes" id="UP000642809">
    <property type="component" value="Unassembled WGS sequence"/>
</dbReference>
<dbReference type="EMBL" id="BMYF01000004">
    <property type="protein sequence ID" value="GHB30347.1"/>
    <property type="molecule type" value="Genomic_DNA"/>
</dbReference>
<evidence type="ECO:0000256" key="4">
    <source>
        <dbReference type="ARBA" id="ARBA00023136"/>
    </source>
</evidence>
<evidence type="ECO:0000313" key="9">
    <source>
        <dbReference type="EMBL" id="GHB30347.1"/>
    </source>
</evidence>
<evidence type="ECO:0000256" key="5">
    <source>
        <dbReference type="SAM" id="MobiDB-lite"/>
    </source>
</evidence>
<dbReference type="GO" id="GO:0006508">
    <property type="term" value="P:proteolysis"/>
    <property type="evidence" value="ECO:0007669"/>
    <property type="project" value="UniProtKB-KW"/>
</dbReference>
<evidence type="ECO:0000256" key="1">
    <source>
        <dbReference type="ARBA" id="ARBA00004141"/>
    </source>
</evidence>
<dbReference type="GO" id="GO:0004252">
    <property type="term" value="F:serine-type endopeptidase activity"/>
    <property type="evidence" value="ECO:0007669"/>
    <property type="project" value="InterPro"/>
</dbReference>
<dbReference type="Gene3D" id="1.20.1540.10">
    <property type="entry name" value="Rhomboid-like"/>
    <property type="match status" value="1"/>
</dbReference>
<evidence type="ECO:0000256" key="6">
    <source>
        <dbReference type="SAM" id="Phobius"/>
    </source>
</evidence>
<reference evidence="9" key="1">
    <citation type="journal article" date="2014" name="Int. J. Syst. Evol. Microbiol.">
        <title>Complete genome sequence of Corynebacterium casei LMG S-19264T (=DSM 44701T), isolated from a smear-ripened cheese.</title>
        <authorList>
            <consortium name="US DOE Joint Genome Institute (JGI-PGF)"/>
            <person name="Walter F."/>
            <person name="Albersmeier A."/>
            <person name="Kalinowski J."/>
            <person name="Ruckert C."/>
        </authorList>
    </citation>
    <scope>NUCLEOTIDE SEQUENCE</scope>
    <source>
        <strain evidence="9">KCTC 23224</strain>
    </source>
</reference>
<evidence type="ECO:0000259" key="8">
    <source>
        <dbReference type="Pfam" id="PF20216"/>
    </source>
</evidence>
<feature type="transmembrane region" description="Helical" evidence="6">
    <location>
        <begin position="179"/>
        <end position="195"/>
    </location>
</feature>
<dbReference type="PANTHER" id="PTHR43066:SF11">
    <property type="entry name" value="PEPTIDASE S54 RHOMBOID DOMAIN-CONTAINING PROTEIN"/>
    <property type="match status" value="1"/>
</dbReference>
<proteinExistence type="predicted"/>
<evidence type="ECO:0000259" key="7">
    <source>
        <dbReference type="Pfam" id="PF01694"/>
    </source>
</evidence>
<keyword evidence="4 6" id="KW-0472">Membrane</keyword>
<feature type="transmembrane region" description="Helical" evidence="6">
    <location>
        <begin position="83"/>
        <end position="101"/>
    </location>
</feature>
<dbReference type="SUPFAM" id="SSF144091">
    <property type="entry name" value="Rhomboid-like"/>
    <property type="match status" value="1"/>
</dbReference>
<keyword evidence="9" id="KW-0645">Protease</keyword>
<feature type="transmembrane region" description="Helical" evidence="6">
    <location>
        <begin position="113"/>
        <end position="131"/>
    </location>
</feature>
<reference evidence="9" key="2">
    <citation type="submission" date="2020-09" db="EMBL/GenBank/DDBJ databases">
        <authorList>
            <person name="Sun Q."/>
            <person name="Kim S."/>
        </authorList>
    </citation>
    <scope>NUCLEOTIDE SEQUENCE</scope>
    <source>
        <strain evidence="9">KCTC 23224</strain>
    </source>
</reference>
<feature type="domain" description="DUF6576" evidence="8">
    <location>
        <begin position="288"/>
        <end position="324"/>
    </location>
</feature>
<dbReference type="InterPro" id="IPR046483">
    <property type="entry name" value="DUF6576"/>
</dbReference>
<protein>
    <submittedName>
        <fullName evidence="9">Rhomboid family intramembrane serine protease</fullName>
    </submittedName>
</protein>
<dbReference type="GO" id="GO:0016020">
    <property type="term" value="C:membrane"/>
    <property type="evidence" value="ECO:0007669"/>
    <property type="project" value="UniProtKB-SubCell"/>
</dbReference>
<feature type="region of interest" description="Disordered" evidence="5">
    <location>
        <begin position="248"/>
        <end position="290"/>
    </location>
</feature>
<dbReference type="InterPro" id="IPR035952">
    <property type="entry name" value="Rhomboid-like_sf"/>
</dbReference>
<feature type="transmembrane region" description="Helical" evidence="6">
    <location>
        <begin position="151"/>
        <end position="172"/>
    </location>
</feature>
<comment type="caution">
    <text evidence="9">The sequence shown here is derived from an EMBL/GenBank/DDBJ whole genome shotgun (WGS) entry which is preliminary data.</text>
</comment>
<feature type="compositionally biased region" description="Low complexity" evidence="5">
    <location>
        <begin position="255"/>
        <end position="269"/>
    </location>
</feature>
<dbReference type="Pfam" id="PF20216">
    <property type="entry name" value="DUF6576"/>
    <property type="match status" value="1"/>
</dbReference>
<dbReference type="PANTHER" id="PTHR43066">
    <property type="entry name" value="RHOMBOID-RELATED PROTEIN"/>
    <property type="match status" value="1"/>
</dbReference>
<feature type="transmembrane region" description="Helical" evidence="6">
    <location>
        <begin position="21"/>
        <end position="42"/>
    </location>
</feature>
<dbReference type="AlphaFoldDB" id="A0A8J3CV98"/>
<dbReference type="InterPro" id="IPR022764">
    <property type="entry name" value="Peptidase_S54_rhomboid_dom"/>
</dbReference>
<sequence length="324" mass="35926">MMYGGFWHNLKNAFKESNNSLFKIIAINLMVFAVMLVLRVVLTLAGLGDVYQSFRSVLMVPASLENLIIQPWSLLTYMFFHEGVFHILFNMLFLYWFGLLVHEYLGSRKLANLYILGGLTGAMLYIVMYNLSPYFSNTVDVARMLGASAGVYAIVVGAATLAPNTTFHLLLLGPVKIKYIAIFYVLIAFANSIGSNAGGELSHLGGALLGFLYINQLRKGKDWGIPIQAIGLFFENLLKKRPKVRVSYRKQKTPTSSSSTASSSSSSSSKFEGFTTNKGSNPLRSGGKEATQEEIDAILDKIADKGYEALSKEEKRKLFEFSKK</sequence>
<gene>
    <name evidence="9" type="ORF">GCM10008106_09040</name>
</gene>
<name>A0A8J3CV98_9BACT</name>
<organism evidence="9 10">
    <name type="scientific">Mongoliitalea lutea</name>
    <dbReference type="NCBI Taxonomy" id="849756"/>
    <lineage>
        <taxon>Bacteria</taxon>
        <taxon>Pseudomonadati</taxon>
        <taxon>Bacteroidota</taxon>
        <taxon>Cytophagia</taxon>
        <taxon>Cytophagales</taxon>
        <taxon>Cyclobacteriaceae</taxon>
        <taxon>Mongoliitalea</taxon>
    </lineage>
</organism>